<dbReference type="InterPro" id="IPR036291">
    <property type="entry name" value="NAD(P)-bd_dom_sf"/>
</dbReference>
<dbReference type="GeneID" id="93672667"/>
<evidence type="ECO:0000256" key="1">
    <source>
        <dbReference type="ARBA" id="ARBA00006484"/>
    </source>
</evidence>
<dbReference type="InterPro" id="IPR020904">
    <property type="entry name" value="Sc_DH/Rdtase_CS"/>
</dbReference>
<name>A0A2U9LAM8_PRORE</name>
<dbReference type="CDD" id="cd05233">
    <property type="entry name" value="SDR_c"/>
    <property type="match status" value="1"/>
</dbReference>
<dbReference type="SUPFAM" id="SSF51735">
    <property type="entry name" value="NAD(P)-binding Rossmann-fold domains"/>
    <property type="match status" value="1"/>
</dbReference>
<dbReference type="Pfam" id="PF13561">
    <property type="entry name" value="adh_short_C2"/>
    <property type="match status" value="1"/>
</dbReference>
<dbReference type="EC" id="1.1.1.100" evidence="3"/>
<dbReference type="EMBL" id="UGTZ01000001">
    <property type="protein sequence ID" value="SUC30764.1"/>
    <property type="molecule type" value="Genomic_DNA"/>
</dbReference>
<evidence type="ECO:0000313" key="3">
    <source>
        <dbReference type="EMBL" id="SUC30764.1"/>
    </source>
</evidence>
<dbReference type="PANTHER" id="PTHR24321:SF8">
    <property type="entry name" value="ESTRADIOL 17-BETA-DEHYDROGENASE 8-RELATED"/>
    <property type="match status" value="1"/>
</dbReference>
<dbReference type="PANTHER" id="PTHR24321">
    <property type="entry name" value="DEHYDROGENASES, SHORT CHAIN"/>
    <property type="match status" value="1"/>
</dbReference>
<organism evidence="3 4">
    <name type="scientific">Providencia rettgeri</name>
    <dbReference type="NCBI Taxonomy" id="587"/>
    <lineage>
        <taxon>Bacteria</taxon>
        <taxon>Pseudomonadati</taxon>
        <taxon>Pseudomonadota</taxon>
        <taxon>Gammaproteobacteria</taxon>
        <taxon>Enterobacterales</taxon>
        <taxon>Morganellaceae</taxon>
        <taxon>Providencia</taxon>
    </lineage>
</organism>
<evidence type="ECO:0000256" key="2">
    <source>
        <dbReference type="ARBA" id="ARBA00023002"/>
    </source>
</evidence>
<gene>
    <name evidence="3" type="primary">fabG_1</name>
    <name evidence="3" type="ORF">NCTC11801_01697</name>
</gene>
<dbReference type="Gene3D" id="3.40.50.720">
    <property type="entry name" value="NAD(P)-binding Rossmann-like Domain"/>
    <property type="match status" value="1"/>
</dbReference>
<dbReference type="PRINTS" id="PR00080">
    <property type="entry name" value="SDRFAMILY"/>
</dbReference>
<dbReference type="RefSeq" id="WP_109911495.1">
    <property type="nucleotide sequence ID" value="NZ_ABEXOC020000003.1"/>
</dbReference>
<dbReference type="OrthoDB" id="9803628at2"/>
<dbReference type="PROSITE" id="PS00061">
    <property type="entry name" value="ADH_SHORT"/>
    <property type="match status" value="1"/>
</dbReference>
<keyword evidence="2 3" id="KW-0560">Oxidoreductase</keyword>
<sequence>MGKFNQRVALITGASTGVGFTIAQKLYSLGAIAVITGRNEAALQQAAKEIDPTGQRVYAIKMNVANAQDFKTTVEKIEQQYGALHYLVNNAGITGPHGVNIEDYPLEAWHEVIETDITGTFHGLKYSIPAILRSGGGAIVNLSACNGVTGIAGIAPYTAAKHAVLGLTRSAALENAQKGIRINAVGPGYVETPNISVLPQETKQWMASTHPMGRMATRQEIANVVAFLLSEESSFITGAFIPIDGGYTAQ</sequence>
<reference evidence="3 4" key="1">
    <citation type="submission" date="2018-06" db="EMBL/GenBank/DDBJ databases">
        <authorList>
            <consortium name="Pathogen Informatics"/>
            <person name="Doyle S."/>
        </authorList>
    </citation>
    <scope>NUCLEOTIDE SEQUENCE [LARGE SCALE GENOMIC DNA]</scope>
    <source>
        <strain evidence="3 4">NCTC11801</strain>
    </source>
</reference>
<evidence type="ECO:0000313" key="4">
    <source>
        <dbReference type="Proteomes" id="UP000254208"/>
    </source>
</evidence>
<dbReference type="GO" id="GO:0004316">
    <property type="term" value="F:3-oxoacyl-[acyl-carrier-protein] reductase (NADPH) activity"/>
    <property type="evidence" value="ECO:0007669"/>
    <property type="project" value="UniProtKB-EC"/>
</dbReference>
<dbReference type="AlphaFoldDB" id="A0A2U9LAM8"/>
<comment type="similarity">
    <text evidence="1">Belongs to the short-chain dehydrogenases/reductases (SDR) family.</text>
</comment>
<dbReference type="InterPro" id="IPR002347">
    <property type="entry name" value="SDR_fam"/>
</dbReference>
<accession>A0A2U9LAM8</accession>
<dbReference type="Proteomes" id="UP000254208">
    <property type="component" value="Unassembled WGS sequence"/>
</dbReference>
<protein>
    <submittedName>
        <fullName evidence="3">3-oxoacyl-[acyl-carrier-protein] reductase FabG</fullName>
        <ecNumber evidence="3">1.1.1.100</ecNumber>
    </submittedName>
</protein>
<proteinExistence type="inferred from homology"/>
<dbReference type="FunFam" id="3.40.50.720:FF:000084">
    <property type="entry name" value="Short-chain dehydrogenase reductase"/>
    <property type="match status" value="1"/>
</dbReference>
<dbReference type="PRINTS" id="PR00081">
    <property type="entry name" value="GDHRDH"/>
</dbReference>